<dbReference type="InterPro" id="IPR003593">
    <property type="entry name" value="AAA+_ATPase"/>
</dbReference>
<keyword evidence="4" id="KW-1133">Transmembrane helix</keyword>
<organism evidence="6 7">
    <name type="scientific">Actinotignum urinale</name>
    <dbReference type="NCBI Taxonomy" id="190146"/>
    <lineage>
        <taxon>Bacteria</taxon>
        <taxon>Bacillati</taxon>
        <taxon>Actinomycetota</taxon>
        <taxon>Actinomycetes</taxon>
        <taxon>Actinomycetales</taxon>
        <taxon>Actinomycetaceae</taxon>
        <taxon>Actinotignum</taxon>
    </lineage>
</organism>
<keyword evidence="4" id="KW-0812">Transmembrane</keyword>
<evidence type="ECO:0000259" key="5">
    <source>
        <dbReference type="PROSITE" id="PS50901"/>
    </source>
</evidence>
<evidence type="ECO:0000313" key="6">
    <source>
        <dbReference type="EMBL" id="MDY5155064.1"/>
    </source>
</evidence>
<accession>A0AAW9HTU6</accession>
<sequence>MDAIKKRDNAVKTVPKNSVLLQLFAPTIESVALPPEVPKKNTRTRLLTACMPLIGSLGIIVFMIFSPAKNPLMILTAGLMGIGCLAVSVGTISASSKERRREIMLLREKYATYLDHCRDKIRNSLRGNRVEALKKYPDPHILPFKVESDKVWRKCNVDEVRIGRASQKGMYEASVATELSETSPDQFLPHNSTPQKLSSPHAPTFQLPAEYDHVSEKWRSRLIDTYANQNNMPAVIDFSARNVWIIRGKSEVVQAWLRAILCNIAMWVNPNYVKIVLKIHTGKYEWLRWLPHLDSAASKRLLICEGYVPENLKNGDIALCVNIKNEKEMYERYSPVRVVDISHKKVNRPGSIFSRVAQNIQGIKRMWRIRDTARVGCDSARVGCDSARVARDRTLVTRDTAQATQETQPFYETHGIREPVQPDYSPTNGGITELHVFEIKGENNGNNLNVEPLFTCLADMLQYAEAETIARGLARKWIHMPDLSNSDAVEKNRVNLQESGSLLHITGADISQAKNRFPADKYLCVPVGVKKDGAPLWLNLNESARGGSGPHGLIIGATGSGKSELLKNILFCLAATHDSRQLNYLLVDFKGGATFQDLEKLPHTAAVVTNLAGDIGLVARMETAIRSEIERRQETLARAGGYANIHTYMQAKDRGEHDFPDLAELLIVVDEFSELLATSPEFHAVFMALGRVGRSLGMHLILASQRIEDSAMRGLDTHMSFRIALRTFSTYESRSVIGEDSAFYLPQQPGVAYLSCGAESPEFFQAYYISEPMKIPQDLEIYPSGAGEMRVLQAEQPKLQNYKKATEKERLCTEDKEMVWSGLRGSNFALKDRLEDIRRRKTSPIPPTSSVTTLDLPTEIIRATQGQQPAHCMWLPPLETSPSVDNLWEEWRNKSNPVSEERLGAQGEIGDIFPVAYCDLPQLQQRTILTLEATGRKGHIAVVGGQQSGKTNALATIMCSVGRALSPHNANFYVIDIAGGGLKPWAELPHVATYASRKETEKIQHITAHLLQVMEERESSGQELHVSVSRDERLLDYESGGQEFPCQETQNPDSYNHHNPTSQAFCTPLHGNVPLFVFVDGWGYLRNDFPDIEEQLTSLLERGGAQNIYVVATAMRWSQFRMATAELFGTIVELQLGDAFDSRISRTESQRIPSTPGRGLIEGGHHILWALPDKNSVRVEEIWNGVRAKKLQTLPEFVGYERGYLELASTGVPKDNGKLAGNETSSINSHVKGDDILHIGNHVIGGESAHISNTIASYEASNRRNNVTGCDTVKARMIPPMFFGETVGGKKVMFDFNMATALLIHGPRRTGKTSMLRLLCTEICRIHEPGEAKIFAFDAGDSFANNIPPDYLGAHIRTLQEMRQIIAELADYCEKRIAGQRKITTHAYVIIDDYDVLLASTSATFGSEPLLPLLPLLATAEKIGLHIILASANNATGFTSDSVTRFLNMRESPKIIFDDAGGTPGKARLIHGNTRTEVQIAYVS</sequence>
<comment type="caution">
    <text evidence="6">The sequence shown here is derived from an EMBL/GenBank/DDBJ whole genome shotgun (WGS) entry which is preliminary data.</text>
</comment>
<evidence type="ECO:0000256" key="2">
    <source>
        <dbReference type="ARBA" id="ARBA00022840"/>
    </source>
</evidence>
<protein>
    <submittedName>
        <fullName evidence="6">FtsK/SpoIIIE domain-containing protein</fullName>
    </submittedName>
</protein>
<feature type="binding site" evidence="3">
    <location>
        <begin position="556"/>
        <end position="563"/>
    </location>
    <ligand>
        <name>ATP</name>
        <dbReference type="ChEBI" id="CHEBI:30616"/>
    </ligand>
</feature>
<dbReference type="EMBL" id="JAWNGC010000005">
    <property type="protein sequence ID" value="MDY5155064.1"/>
    <property type="molecule type" value="Genomic_DNA"/>
</dbReference>
<feature type="transmembrane region" description="Helical" evidence="4">
    <location>
        <begin position="72"/>
        <end position="94"/>
    </location>
</feature>
<evidence type="ECO:0000256" key="1">
    <source>
        <dbReference type="ARBA" id="ARBA00022741"/>
    </source>
</evidence>
<name>A0AAW9HTU6_9ACTO</name>
<dbReference type="PANTHER" id="PTHR22683">
    <property type="entry name" value="SPORULATION PROTEIN RELATED"/>
    <property type="match status" value="1"/>
</dbReference>
<dbReference type="PROSITE" id="PS50901">
    <property type="entry name" value="FTSK"/>
    <property type="match status" value="2"/>
</dbReference>
<dbReference type="GO" id="GO:0005524">
    <property type="term" value="F:ATP binding"/>
    <property type="evidence" value="ECO:0007669"/>
    <property type="project" value="UniProtKB-UniRule"/>
</dbReference>
<feature type="transmembrane region" description="Helical" evidence="4">
    <location>
        <begin position="46"/>
        <end position="66"/>
    </location>
</feature>
<dbReference type="GO" id="GO:0003677">
    <property type="term" value="F:DNA binding"/>
    <property type="evidence" value="ECO:0007669"/>
    <property type="project" value="InterPro"/>
</dbReference>
<feature type="domain" description="FtsK" evidence="5">
    <location>
        <begin position="924"/>
        <end position="1143"/>
    </location>
</feature>
<keyword evidence="1 3" id="KW-0547">Nucleotide-binding</keyword>
<dbReference type="InterPro" id="IPR050206">
    <property type="entry name" value="FtsK/SpoIIIE/SftA"/>
</dbReference>
<dbReference type="InterPro" id="IPR002543">
    <property type="entry name" value="FtsK_dom"/>
</dbReference>
<proteinExistence type="predicted"/>
<evidence type="ECO:0000256" key="3">
    <source>
        <dbReference type="PROSITE-ProRule" id="PRU00289"/>
    </source>
</evidence>
<evidence type="ECO:0000313" key="7">
    <source>
        <dbReference type="Proteomes" id="UP001281731"/>
    </source>
</evidence>
<reference evidence="6" key="1">
    <citation type="submission" date="2023-10" db="EMBL/GenBank/DDBJ databases">
        <title>Whole Genome based description of the genera Actinobaculum and Actinotignum reveals a complex phylogenetic relationship within the species included in the genus Actinotignum.</title>
        <authorList>
            <person name="Jensen C.S."/>
            <person name="Dargis R."/>
            <person name="Kemp M."/>
            <person name="Christensen J.J."/>
        </authorList>
    </citation>
    <scope>NUCLEOTIDE SEQUENCE</scope>
    <source>
        <strain evidence="6">SLA_B511</strain>
    </source>
</reference>
<dbReference type="SUPFAM" id="SSF52540">
    <property type="entry name" value="P-loop containing nucleoside triphosphate hydrolases"/>
    <property type="match status" value="3"/>
</dbReference>
<dbReference type="Gene3D" id="3.40.50.300">
    <property type="entry name" value="P-loop containing nucleotide triphosphate hydrolases"/>
    <property type="match status" value="3"/>
</dbReference>
<dbReference type="PANTHER" id="PTHR22683:SF1">
    <property type="entry name" value="TYPE VII SECRETION SYSTEM PROTEIN ESSC"/>
    <property type="match status" value="1"/>
</dbReference>
<gene>
    <name evidence="6" type="ORF">R6G80_04910</name>
</gene>
<dbReference type="Proteomes" id="UP001281731">
    <property type="component" value="Unassembled WGS sequence"/>
</dbReference>
<dbReference type="InterPro" id="IPR027417">
    <property type="entry name" value="P-loop_NTPase"/>
</dbReference>
<dbReference type="Pfam" id="PF01580">
    <property type="entry name" value="FtsK_SpoIIIE"/>
    <property type="match status" value="2"/>
</dbReference>
<feature type="domain" description="FtsK" evidence="5">
    <location>
        <begin position="533"/>
        <end position="734"/>
    </location>
</feature>
<keyword evidence="4" id="KW-0472">Membrane</keyword>
<feature type="binding site" evidence="3">
    <location>
        <begin position="944"/>
        <end position="951"/>
    </location>
    <ligand>
        <name>ATP</name>
        <dbReference type="ChEBI" id="CHEBI:30616"/>
    </ligand>
</feature>
<evidence type="ECO:0000256" key="4">
    <source>
        <dbReference type="SAM" id="Phobius"/>
    </source>
</evidence>
<dbReference type="RefSeq" id="WP_320756531.1">
    <property type="nucleotide sequence ID" value="NZ_JAWNGC010000005.1"/>
</dbReference>
<dbReference type="SMART" id="SM00382">
    <property type="entry name" value="AAA"/>
    <property type="match status" value="3"/>
</dbReference>
<keyword evidence="2 3" id="KW-0067">ATP-binding</keyword>